<dbReference type="Proteomes" id="UP000321323">
    <property type="component" value="Chromosome"/>
</dbReference>
<evidence type="ECO:0000313" key="2">
    <source>
        <dbReference type="Proteomes" id="UP000321323"/>
    </source>
</evidence>
<accession>A0ABZ1UTW6</accession>
<proteinExistence type="predicted"/>
<keyword evidence="2" id="KW-1185">Reference proteome</keyword>
<name>A0ABZ1UTW6_9BURK</name>
<gene>
    <name evidence="1" type="ORF">E7V67_011630</name>
</gene>
<dbReference type="EMBL" id="CP136508">
    <property type="protein sequence ID" value="WUR15720.1"/>
    <property type="molecule type" value="Genomic_DNA"/>
</dbReference>
<evidence type="ECO:0000313" key="1">
    <source>
        <dbReference type="EMBL" id="WUR15720.1"/>
    </source>
</evidence>
<reference evidence="1 2" key="1">
    <citation type="journal article" date="2019" name="Int. J. Syst. Evol. Microbiol.">
        <title>The Draft Whole-Genome Sequence of the Antibiotic Producer Empedobacter haloabium ATCC 31962 Provides Indications for Its Taxonomic Reclassification.</title>
        <authorList>
            <person name="Miess H."/>
            <person name="Arlt P."/>
            <person name="Apel A.K."/>
            <person name="Weber T."/>
            <person name="Nieselt K."/>
            <person name="Hanssen F."/>
            <person name="Czemmel S."/>
            <person name="Nahnsen S."/>
            <person name="Gross H."/>
        </authorList>
    </citation>
    <scope>NUCLEOTIDE SEQUENCE [LARGE SCALE GENOMIC DNA]</scope>
    <source>
        <strain evidence="1 2">ATCC 31962</strain>
    </source>
</reference>
<organism evidence="1 2">
    <name type="scientific">[Empedobacter] haloabium</name>
    <dbReference type="NCBI Taxonomy" id="592317"/>
    <lineage>
        <taxon>Bacteria</taxon>
        <taxon>Pseudomonadati</taxon>
        <taxon>Pseudomonadota</taxon>
        <taxon>Betaproteobacteria</taxon>
        <taxon>Burkholderiales</taxon>
        <taxon>Oxalobacteraceae</taxon>
        <taxon>Telluria group</taxon>
        <taxon>Telluria group incertae sedis</taxon>
    </lineage>
</organism>
<protein>
    <submittedName>
        <fullName evidence="1">Uncharacterized protein</fullName>
    </submittedName>
</protein>
<sequence>MNGSSVSMNCSAPTPLWVGLPVSVVRLRVDGRRLTADEYRAAERHRGRLILRPTDKWQTGGGASHIAELAKPSTTDHGYLGAPLFNPVVERIDHRGIVLSGYETRLVGGAVQHVEQVWLVNFASAADDGAGPAR</sequence>